<dbReference type="InterPro" id="IPR010427">
    <property type="entry name" value="DUF1023"/>
</dbReference>
<evidence type="ECO:0000256" key="1">
    <source>
        <dbReference type="SAM" id="MobiDB-lite"/>
    </source>
</evidence>
<dbReference type="EMBL" id="JAODWD010000002">
    <property type="protein sequence ID" value="MCT7658884.1"/>
    <property type="molecule type" value="Genomic_DNA"/>
</dbReference>
<feature type="compositionally biased region" description="Basic and acidic residues" evidence="1">
    <location>
        <begin position="168"/>
        <end position="193"/>
    </location>
</feature>
<dbReference type="GO" id="GO:0016787">
    <property type="term" value="F:hydrolase activity"/>
    <property type="evidence" value="ECO:0007669"/>
    <property type="project" value="UniProtKB-KW"/>
</dbReference>
<sequence>MSALDGFYAAWNNARETFGHGTPQGGAEYDASGPLRQMESDLAEAAPGSAWSGAAATAYDTANTEHRQVFGKLADLDKRLAAYVDRSAEVVSAGRQNLDAVRQWVTDAAASVPPGKQRDIMLMQIASRGLGQLGEVIAKTNAESNHVARGLGGLTAEYDAVKTSQRFGGEKDAPQFSHDEEKREEGEEDKPYKTDMSSGNIEEVDQANRDKLEELREEYEQLPDGQIKQDRLRDISAIEEALTVPDSHLVYLEEPSDPSQMIGAGTSVGDPFKADHVSVSVPGVGSSTRDAIAGMTREAEQLRGEAAEVASETGASTNIATIAWTGYQPPTDMLESSVLNDDLAQAGAPKLTSFLADLDGASQNPNQTLALFGHSYGSLTSGVALQEGASQYVDNVVMYGSPGFQATTPMDLGMRDDNLFVMSASDDPINYIADLAPLHGWGASPNDVISENGDLRFRFNHLEVDAGDTPLPGYEPKTGASGHSEYPQNAQERMSGYNLATILLDRPDLSVTETPRSW</sequence>
<evidence type="ECO:0000259" key="2">
    <source>
        <dbReference type="Pfam" id="PF06259"/>
    </source>
</evidence>
<evidence type="ECO:0000313" key="4">
    <source>
        <dbReference type="EMBL" id="MCT7658884.1"/>
    </source>
</evidence>
<dbReference type="InterPro" id="IPR043796">
    <property type="entry name" value="ESX-1_EspA/EspE-like"/>
</dbReference>
<dbReference type="Pfam" id="PF06259">
    <property type="entry name" value="Abhydrolase_8"/>
    <property type="match status" value="1"/>
</dbReference>
<keyword evidence="4" id="KW-0378">Hydrolase</keyword>
<name>A0ABT2MBE9_9MYCO</name>
<reference evidence="5" key="1">
    <citation type="submission" date="2023-07" db="EMBL/GenBank/DDBJ databases">
        <authorList>
            <person name="Deng Y."/>
            <person name="Zhang Y.-Q."/>
        </authorList>
    </citation>
    <scope>NUCLEOTIDE SEQUENCE [LARGE SCALE GENOMIC DNA]</scope>
    <source>
        <strain evidence="5">CPCC 205710</strain>
    </source>
</reference>
<dbReference type="InterPro" id="IPR029058">
    <property type="entry name" value="AB_hydrolase_fold"/>
</dbReference>
<evidence type="ECO:0000259" key="3">
    <source>
        <dbReference type="Pfam" id="PF18879"/>
    </source>
</evidence>
<feature type="region of interest" description="Disordered" evidence="1">
    <location>
        <begin position="166"/>
        <end position="197"/>
    </location>
</feature>
<protein>
    <submittedName>
        <fullName evidence="4">Alpha/beta hydrolase</fullName>
    </submittedName>
</protein>
<feature type="domain" description="ESX-1 secretion-associated protein EspA/EspE-like" evidence="3">
    <location>
        <begin position="18"/>
        <end position="99"/>
    </location>
</feature>
<dbReference type="Proteomes" id="UP001206639">
    <property type="component" value="Unassembled WGS sequence"/>
</dbReference>
<dbReference type="SUPFAM" id="SSF53474">
    <property type="entry name" value="alpha/beta-Hydrolases"/>
    <property type="match status" value="1"/>
</dbReference>
<organism evidence="4 5">
    <name type="scientific">Mycobacterium deserti</name>
    <dbReference type="NCBI Taxonomy" id="2978347"/>
    <lineage>
        <taxon>Bacteria</taxon>
        <taxon>Bacillati</taxon>
        <taxon>Actinomycetota</taxon>
        <taxon>Actinomycetes</taxon>
        <taxon>Mycobacteriales</taxon>
        <taxon>Mycobacteriaceae</taxon>
        <taxon>Mycobacterium</taxon>
    </lineage>
</organism>
<gene>
    <name evidence="4" type="ORF">N4S67_10665</name>
</gene>
<dbReference type="RefSeq" id="WP_260992910.1">
    <property type="nucleotide sequence ID" value="NZ_JAODWD010000002.1"/>
</dbReference>
<accession>A0ABT2MBE9</accession>
<comment type="caution">
    <text evidence="4">The sequence shown here is derived from an EMBL/GenBank/DDBJ whole genome shotgun (WGS) entry which is preliminary data.</text>
</comment>
<feature type="region of interest" description="Disordered" evidence="1">
    <location>
        <begin position="468"/>
        <end position="487"/>
    </location>
</feature>
<keyword evidence="5" id="KW-1185">Reference proteome</keyword>
<feature type="domain" description="DUF1023" evidence="2">
    <location>
        <begin position="257"/>
        <end position="437"/>
    </location>
</feature>
<dbReference type="Pfam" id="PF18879">
    <property type="entry name" value="EspA_EspE"/>
    <property type="match status" value="1"/>
</dbReference>
<proteinExistence type="predicted"/>
<evidence type="ECO:0000313" key="5">
    <source>
        <dbReference type="Proteomes" id="UP001206639"/>
    </source>
</evidence>